<name>A0AA42BEU6_9GAMM</name>
<feature type="transmembrane region" description="Helical" evidence="1">
    <location>
        <begin position="62"/>
        <end position="81"/>
    </location>
</feature>
<keyword evidence="1" id="KW-0812">Transmembrane</keyword>
<dbReference type="RefSeq" id="WP_253163965.1">
    <property type="nucleotide sequence ID" value="NZ_JAMYBS010000020.1"/>
</dbReference>
<comment type="caution">
    <text evidence="2">The sequence shown here is derived from an EMBL/GenBank/DDBJ whole genome shotgun (WGS) entry which is preliminary data.</text>
</comment>
<dbReference type="Pfam" id="PF05449">
    <property type="entry name" value="Phage_holin_3_7"/>
    <property type="match status" value="1"/>
</dbReference>
<reference evidence="2" key="1">
    <citation type="submission" date="2022-06" db="EMBL/GenBank/DDBJ databases">
        <title>Detection of beta-lactamases in bacteria of animal origin.</title>
        <authorList>
            <person name="Mlynarcik P."/>
            <person name="Zdarska V."/>
            <person name="Chudobova H."/>
            <person name="Prochazkova P."/>
            <person name="Hricova K."/>
            <person name="Mezerova K."/>
            <person name="Bardon J."/>
            <person name="Dolejska M."/>
            <person name="Sukkar I."/>
            <person name="Kolar M."/>
        </authorList>
    </citation>
    <scope>NUCLEOTIDE SEQUENCE</scope>
    <source>
        <strain evidence="2">S 300-3</strain>
    </source>
</reference>
<evidence type="ECO:0000313" key="3">
    <source>
        <dbReference type="Proteomes" id="UP001165292"/>
    </source>
</evidence>
<evidence type="ECO:0000313" key="2">
    <source>
        <dbReference type="EMBL" id="MCO7546160.1"/>
    </source>
</evidence>
<accession>A0AA42BEU6</accession>
<dbReference type="EMBL" id="JAMYBS010000020">
    <property type="protein sequence ID" value="MCO7546160.1"/>
    <property type="molecule type" value="Genomic_DNA"/>
</dbReference>
<feature type="transmembrane region" description="Helical" evidence="1">
    <location>
        <begin position="35"/>
        <end position="56"/>
    </location>
</feature>
<keyword evidence="1" id="KW-1133">Transmembrane helix</keyword>
<proteinExistence type="predicted"/>
<dbReference type="AlphaFoldDB" id="A0AA42BEU6"/>
<feature type="transmembrane region" description="Helical" evidence="1">
    <location>
        <begin position="6"/>
        <end position="23"/>
    </location>
</feature>
<protein>
    <submittedName>
        <fullName evidence="2">Phage holin family protein</fullName>
    </submittedName>
</protein>
<sequence>MDKQILTYVTLVLSAVMFVRMFTYRRGDATFRRDVSIMAALIMACCGATVIYILAGELVVPVKAWPMVLLLAVLTASLMRCGGNLSKVLRHPYGWDGRERRRG</sequence>
<organism evidence="2 3">
    <name type="scientific">Stutzerimonas nitrititolerans</name>
    <dbReference type="NCBI Taxonomy" id="2482751"/>
    <lineage>
        <taxon>Bacteria</taxon>
        <taxon>Pseudomonadati</taxon>
        <taxon>Pseudomonadota</taxon>
        <taxon>Gammaproteobacteria</taxon>
        <taxon>Pseudomonadales</taxon>
        <taxon>Pseudomonadaceae</taxon>
        <taxon>Stutzerimonas</taxon>
    </lineage>
</organism>
<keyword evidence="1" id="KW-0472">Membrane</keyword>
<gene>
    <name evidence="2" type="ORF">NJF43_15485</name>
</gene>
<dbReference type="Proteomes" id="UP001165292">
    <property type="component" value="Unassembled WGS sequence"/>
</dbReference>
<dbReference type="InterPro" id="IPR008473">
    <property type="entry name" value="Phage_holin_3_7"/>
</dbReference>
<evidence type="ECO:0000256" key="1">
    <source>
        <dbReference type="SAM" id="Phobius"/>
    </source>
</evidence>